<dbReference type="InterPro" id="IPR002109">
    <property type="entry name" value="Glutaredoxin"/>
</dbReference>
<name>A0A852X5J3_9MICO</name>
<dbReference type="SUPFAM" id="SSF52833">
    <property type="entry name" value="Thioredoxin-like"/>
    <property type="match status" value="1"/>
</dbReference>
<evidence type="ECO:0000313" key="3">
    <source>
        <dbReference type="Proteomes" id="UP000592181"/>
    </source>
</evidence>
<dbReference type="Pfam" id="PF00462">
    <property type="entry name" value="Glutaredoxin"/>
    <property type="match status" value="1"/>
</dbReference>
<dbReference type="Proteomes" id="UP000592181">
    <property type="component" value="Unassembled WGS sequence"/>
</dbReference>
<protein>
    <submittedName>
        <fullName evidence="2">Mycoredoxin</fullName>
        <ecNumber evidence="2">1.20.4.3</ecNumber>
    </submittedName>
</protein>
<gene>
    <name evidence="2" type="ORF">BJY28_002167</name>
</gene>
<accession>A0A852X5J3</accession>
<organism evidence="2 3">
    <name type="scientific">Janibacter alkaliphilus</name>
    <dbReference type="NCBI Taxonomy" id="1069963"/>
    <lineage>
        <taxon>Bacteria</taxon>
        <taxon>Bacillati</taxon>
        <taxon>Actinomycetota</taxon>
        <taxon>Actinomycetes</taxon>
        <taxon>Micrococcales</taxon>
        <taxon>Intrasporangiaceae</taxon>
        <taxon>Janibacter</taxon>
    </lineage>
</organism>
<dbReference type="InterPro" id="IPR036249">
    <property type="entry name" value="Thioredoxin-like_sf"/>
</dbReference>
<dbReference type="AlphaFoldDB" id="A0A852X5J3"/>
<dbReference type="PROSITE" id="PS51354">
    <property type="entry name" value="GLUTAREDOXIN_2"/>
    <property type="match status" value="1"/>
</dbReference>
<proteinExistence type="predicted"/>
<evidence type="ECO:0000259" key="1">
    <source>
        <dbReference type="Pfam" id="PF00462"/>
    </source>
</evidence>
<comment type="caution">
    <text evidence="2">The sequence shown here is derived from an EMBL/GenBank/DDBJ whole genome shotgun (WGS) entry which is preliminary data.</text>
</comment>
<sequence length="143" mass="15163">MTRWLPPVAILVGTGLLVGRSVADGQPGFIMLALAGLALAWWVSPLNGMLGPKHAAVTADPAAHRVVVYWRPGCVYCLRLRGALGKYRSQATWVSIWADADAAAYVRSVNDGDEVVPTVVIDGQVHTNPDPEIVRAAVGAPAR</sequence>
<dbReference type="EMBL" id="JACBZX010000001">
    <property type="protein sequence ID" value="NYG37698.1"/>
    <property type="molecule type" value="Genomic_DNA"/>
</dbReference>
<feature type="domain" description="Glutaredoxin" evidence="1">
    <location>
        <begin position="66"/>
        <end position="125"/>
    </location>
</feature>
<dbReference type="Gene3D" id="3.40.30.10">
    <property type="entry name" value="Glutaredoxin"/>
    <property type="match status" value="1"/>
</dbReference>
<dbReference type="RefSeq" id="WP_179463028.1">
    <property type="nucleotide sequence ID" value="NZ_JACBZX010000001.1"/>
</dbReference>
<dbReference type="EC" id="1.20.4.3" evidence="2"/>
<keyword evidence="2" id="KW-0560">Oxidoreductase</keyword>
<reference evidence="2 3" key="1">
    <citation type="submission" date="2020-07" db="EMBL/GenBank/DDBJ databases">
        <title>Sequencing the genomes of 1000 actinobacteria strains.</title>
        <authorList>
            <person name="Klenk H.-P."/>
        </authorList>
    </citation>
    <scope>NUCLEOTIDE SEQUENCE [LARGE SCALE GENOMIC DNA]</scope>
    <source>
        <strain evidence="2 3">DSM 24723</strain>
    </source>
</reference>
<evidence type="ECO:0000313" key="2">
    <source>
        <dbReference type="EMBL" id="NYG37698.1"/>
    </source>
</evidence>
<dbReference type="GO" id="GO:0016491">
    <property type="term" value="F:oxidoreductase activity"/>
    <property type="evidence" value="ECO:0007669"/>
    <property type="project" value="UniProtKB-KW"/>
</dbReference>
<keyword evidence="3" id="KW-1185">Reference proteome</keyword>